<keyword evidence="9" id="KW-1133">Transmembrane helix</keyword>
<dbReference type="InterPro" id="IPR001611">
    <property type="entry name" value="Leu-rich_rpt"/>
</dbReference>
<dbReference type="InterPro" id="IPR046959">
    <property type="entry name" value="PRK1-6/SRF4-like"/>
</dbReference>
<keyword evidence="4" id="KW-0433">Leucine-rich repeat</keyword>
<evidence type="ECO:0000256" key="1">
    <source>
        <dbReference type="ARBA" id="ARBA00004191"/>
    </source>
</evidence>
<dbReference type="EMBL" id="JAJFAZ020000001">
    <property type="protein sequence ID" value="KAI5352460.1"/>
    <property type="molecule type" value="Genomic_DNA"/>
</dbReference>
<evidence type="ECO:0000256" key="8">
    <source>
        <dbReference type="ARBA" id="ARBA00038043"/>
    </source>
</evidence>
<protein>
    <recommendedName>
        <fullName evidence="10">Leucine-rich repeat-containing N-terminal plant-type domain-containing protein</fullName>
    </recommendedName>
</protein>
<dbReference type="Pfam" id="PF08263">
    <property type="entry name" value="LRRNT_2"/>
    <property type="match status" value="1"/>
</dbReference>
<keyword evidence="3" id="KW-0964">Secreted</keyword>
<comment type="subcellular location">
    <subcellularLocation>
        <location evidence="2">Membrane</location>
    </subcellularLocation>
    <subcellularLocation>
        <location evidence="1">Secreted</location>
        <location evidence="1">Cell wall</location>
    </subcellularLocation>
</comment>
<dbReference type="FunFam" id="3.80.10.10:FF:000400">
    <property type="entry name" value="Nuclear pore complex protein NUP107"/>
    <property type="match status" value="1"/>
</dbReference>
<keyword evidence="6" id="KW-0677">Repeat</keyword>
<keyword evidence="7 9" id="KW-0472">Membrane</keyword>
<dbReference type="InterPro" id="IPR032675">
    <property type="entry name" value="LRR_dom_sf"/>
</dbReference>
<reference evidence="11 12" key="1">
    <citation type="journal article" date="2022" name="G3 (Bethesda)">
        <title>Whole-genome sequence and methylome profiling of the almond [Prunus dulcis (Mill.) D.A. Webb] cultivar 'Nonpareil'.</title>
        <authorList>
            <person name="D'Amico-Willman K.M."/>
            <person name="Ouma W.Z."/>
            <person name="Meulia T."/>
            <person name="Sideli G.M."/>
            <person name="Gradziel T.M."/>
            <person name="Fresnedo-Ramirez J."/>
        </authorList>
    </citation>
    <scope>NUCLEOTIDE SEQUENCE [LARGE SCALE GENOMIC DNA]</scope>
    <source>
        <strain evidence="11">Clone GOH B32 T37-40</strain>
    </source>
</reference>
<dbReference type="AlphaFoldDB" id="A0AAD5F451"/>
<name>A0AAD5F451_PRUDU</name>
<evidence type="ECO:0000313" key="12">
    <source>
        <dbReference type="Proteomes" id="UP001054821"/>
    </source>
</evidence>
<feature type="domain" description="Leucine-rich repeat-containing N-terminal plant-type" evidence="10">
    <location>
        <begin position="2"/>
        <end position="31"/>
    </location>
</feature>
<evidence type="ECO:0000256" key="7">
    <source>
        <dbReference type="ARBA" id="ARBA00023136"/>
    </source>
</evidence>
<evidence type="ECO:0000256" key="3">
    <source>
        <dbReference type="ARBA" id="ARBA00022512"/>
    </source>
</evidence>
<organism evidence="11 12">
    <name type="scientific">Prunus dulcis</name>
    <name type="common">Almond</name>
    <name type="synonym">Amygdalus dulcis</name>
    <dbReference type="NCBI Taxonomy" id="3755"/>
    <lineage>
        <taxon>Eukaryota</taxon>
        <taxon>Viridiplantae</taxon>
        <taxon>Streptophyta</taxon>
        <taxon>Embryophyta</taxon>
        <taxon>Tracheophyta</taxon>
        <taxon>Spermatophyta</taxon>
        <taxon>Magnoliopsida</taxon>
        <taxon>eudicotyledons</taxon>
        <taxon>Gunneridae</taxon>
        <taxon>Pentapetalae</taxon>
        <taxon>rosids</taxon>
        <taxon>fabids</taxon>
        <taxon>Rosales</taxon>
        <taxon>Rosaceae</taxon>
        <taxon>Amygdaloideae</taxon>
        <taxon>Amygdaleae</taxon>
        <taxon>Prunus</taxon>
    </lineage>
</organism>
<evidence type="ECO:0000256" key="5">
    <source>
        <dbReference type="ARBA" id="ARBA00022729"/>
    </source>
</evidence>
<dbReference type="PANTHER" id="PTHR48007:SF9">
    <property type="entry name" value="PROTEIN KINASE DOMAIN-CONTAINING PROTEIN"/>
    <property type="match status" value="1"/>
</dbReference>
<keyword evidence="12" id="KW-1185">Reference proteome</keyword>
<evidence type="ECO:0000256" key="2">
    <source>
        <dbReference type="ARBA" id="ARBA00004370"/>
    </source>
</evidence>
<dbReference type="PROSITE" id="PS51450">
    <property type="entry name" value="LRR"/>
    <property type="match status" value="1"/>
</dbReference>
<dbReference type="Pfam" id="PF13855">
    <property type="entry name" value="LRR_8"/>
    <property type="match status" value="1"/>
</dbReference>
<proteinExistence type="inferred from homology"/>
<accession>A0AAD5F451</accession>
<evidence type="ECO:0000256" key="4">
    <source>
        <dbReference type="ARBA" id="ARBA00022614"/>
    </source>
</evidence>
<keyword evidence="5" id="KW-0732">Signal</keyword>
<feature type="transmembrane region" description="Helical" evidence="9">
    <location>
        <begin position="207"/>
        <end position="228"/>
    </location>
</feature>
<dbReference type="PANTHER" id="PTHR48007">
    <property type="entry name" value="LEUCINE-RICH REPEAT RECEPTOR-LIKE PROTEIN KINASE PXC1"/>
    <property type="match status" value="1"/>
</dbReference>
<evidence type="ECO:0000259" key="10">
    <source>
        <dbReference type="Pfam" id="PF08263"/>
    </source>
</evidence>
<dbReference type="InterPro" id="IPR013210">
    <property type="entry name" value="LRR_N_plant-typ"/>
</dbReference>
<dbReference type="Gene3D" id="3.80.10.10">
    <property type="entry name" value="Ribonuclease Inhibitor"/>
    <property type="match status" value="2"/>
</dbReference>
<dbReference type="GO" id="GO:0016020">
    <property type="term" value="C:membrane"/>
    <property type="evidence" value="ECO:0007669"/>
    <property type="project" value="UniProtKB-SubCell"/>
</dbReference>
<dbReference type="Pfam" id="PF00560">
    <property type="entry name" value="LRR_1"/>
    <property type="match status" value="2"/>
</dbReference>
<sequence length="237" mass="26876">MAFKSKSDTSKRLINWNYSTPLCSWFGVLCNPNHRVWSLDLVNLSLHGSFEPLALLDDLLVLNLNGNRLSGPIPNLSNLTRLQILILSHNQLSGDFPITITKLYDLQRVDLSYNKLSGEIPWKVNHLTKLLTLKLDVNRFSGSIYFLRLPNLVEFNVSSNLFSGKVPGSLSSFPESCFSQNNDLCLKNCDQNISPNLNQHEREVSTVSVVSGIIGTIIVCFLILYYYLFWNVCFRLC</sequence>
<comment type="similarity">
    <text evidence="8">Belongs to the polygalacturonase-inhibiting protein family.</text>
</comment>
<gene>
    <name evidence="11" type="ORF">L3X38_005351</name>
</gene>
<evidence type="ECO:0000313" key="11">
    <source>
        <dbReference type="EMBL" id="KAI5352460.1"/>
    </source>
</evidence>
<evidence type="ECO:0000256" key="6">
    <source>
        <dbReference type="ARBA" id="ARBA00022737"/>
    </source>
</evidence>
<keyword evidence="3" id="KW-0134">Cell wall</keyword>
<dbReference type="Proteomes" id="UP001054821">
    <property type="component" value="Chromosome 1"/>
</dbReference>
<dbReference type="SUPFAM" id="SSF52058">
    <property type="entry name" value="L domain-like"/>
    <property type="match status" value="1"/>
</dbReference>
<comment type="caution">
    <text evidence="11">The sequence shown here is derived from an EMBL/GenBank/DDBJ whole genome shotgun (WGS) entry which is preliminary data.</text>
</comment>
<evidence type="ECO:0000256" key="9">
    <source>
        <dbReference type="SAM" id="Phobius"/>
    </source>
</evidence>
<keyword evidence="9" id="KW-0812">Transmembrane</keyword>